<gene>
    <name evidence="2" type="ORF">PHYBLDRAFT_70407</name>
</gene>
<evidence type="ECO:0000313" key="2">
    <source>
        <dbReference type="EMBL" id="OAD67052.1"/>
    </source>
</evidence>
<evidence type="ECO:0000313" key="3">
    <source>
        <dbReference type="Proteomes" id="UP000077315"/>
    </source>
</evidence>
<name>A0A162T9L2_PHYB8</name>
<reference evidence="3" key="1">
    <citation type="submission" date="2015-06" db="EMBL/GenBank/DDBJ databases">
        <title>Expansion of signal transduction pathways in fungi by whole-genome duplication.</title>
        <authorList>
            <consortium name="DOE Joint Genome Institute"/>
            <person name="Corrochano L.M."/>
            <person name="Kuo A."/>
            <person name="Marcet-Houben M."/>
            <person name="Polaino S."/>
            <person name="Salamov A."/>
            <person name="Villalobos J.M."/>
            <person name="Alvarez M.I."/>
            <person name="Avalos J."/>
            <person name="Benito E.P."/>
            <person name="Benoit I."/>
            <person name="Burger G."/>
            <person name="Camino L.P."/>
            <person name="Canovas D."/>
            <person name="Cerda-Olmedo E."/>
            <person name="Cheng J.-F."/>
            <person name="Dominguez A."/>
            <person name="Elias M."/>
            <person name="Eslava A.P."/>
            <person name="Glaser F."/>
            <person name="Grimwood J."/>
            <person name="Gutierrez G."/>
            <person name="Heitman J."/>
            <person name="Henrissat B."/>
            <person name="Iturriaga E.A."/>
            <person name="Lang B.F."/>
            <person name="Lavin J.L."/>
            <person name="Lee S."/>
            <person name="Li W."/>
            <person name="Lindquist E."/>
            <person name="Lopez-Garcia S."/>
            <person name="Luque E.M."/>
            <person name="Marcos A.T."/>
            <person name="Martin J."/>
            <person name="McCluskey K."/>
            <person name="Medina H.R."/>
            <person name="Miralles-Duran A."/>
            <person name="Miyazaki A."/>
            <person name="Munoz-Torres E."/>
            <person name="Oguiza J.A."/>
            <person name="Ohm R."/>
            <person name="Olmedo M."/>
            <person name="Orejas M."/>
            <person name="Ortiz-Castellanos L."/>
            <person name="Pisabarro A.G."/>
            <person name="Rodriguez-Romero J."/>
            <person name="Ruiz-Herrera J."/>
            <person name="Ruiz-Vazquez R."/>
            <person name="Sanz C."/>
            <person name="Schackwitz W."/>
            <person name="Schmutz J."/>
            <person name="Shahriari M."/>
            <person name="Shelest E."/>
            <person name="Silva-Franco F."/>
            <person name="Soanes D."/>
            <person name="Syed K."/>
            <person name="Tagua V.G."/>
            <person name="Talbot N.J."/>
            <person name="Thon M."/>
            <person name="De vries R.P."/>
            <person name="Wiebenga A."/>
            <person name="Yadav J.S."/>
            <person name="Braun E.L."/>
            <person name="Baker S."/>
            <person name="Garre V."/>
            <person name="Horwitz B."/>
            <person name="Torres-Martinez S."/>
            <person name="Idnurm A."/>
            <person name="Herrera-Estrella A."/>
            <person name="Gabaldon T."/>
            <person name="Grigoriev I.V."/>
        </authorList>
    </citation>
    <scope>NUCLEOTIDE SEQUENCE [LARGE SCALE GENOMIC DNA]</scope>
    <source>
        <strain evidence="3">NRRL 1555(-)</strain>
    </source>
</reference>
<protein>
    <submittedName>
        <fullName evidence="2">Uncharacterized protein</fullName>
    </submittedName>
</protein>
<feature type="region of interest" description="Disordered" evidence="1">
    <location>
        <begin position="213"/>
        <end position="235"/>
    </location>
</feature>
<dbReference type="Proteomes" id="UP000077315">
    <property type="component" value="Unassembled WGS sequence"/>
</dbReference>
<keyword evidence="3" id="KW-1185">Reference proteome</keyword>
<dbReference type="EMBL" id="KV441026">
    <property type="protein sequence ID" value="OAD67052.1"/>
    <property type="molecule type" value="Genomic_DNA"/>
</dbReference>
<proteinExistence type="predicted"/>
<evidence type="ECO:0000256" key="1">
    <source>
        <dbReference type="SAM" id="MobiDB-lite"/>
    </source>
</evidence>
<feature type="compositionally biased region" description="Low complexity" evidence="1">
    <location>
        <begin position="169"/>
        <end position="182"/>
    </location>
</feature>
<sequence>MHTFKFVKVAISVTDVSSLPNQNQDIASNVKDSEPICLGKLEGNEAPENQHVALFLKVILDDYTHAKILRVKNNSFLKGKIWKDLVNKFKQHDQFKDLNDDYFKNTIDGDKCGKNFKDLTKTYKLRADCNRRKTGCARSHEAPAWAFFDQMKEILINDPSVYPQNFGQSRTSRPTSMTTTSSNRPIVHENTFGDSRTEIEVLLKAVVSNNTNDNHASDLNSVISNNENEKSLTAA</sequence>
<feature type="region of interest" description="Disordered" evidence="1">
    <location>
        <begin position="165"/>
        <end position="189"/>
    </location>
</feature>
<dbReference type="RefSeq" id="XP_018285092.1">
    <property type="nucleotide sequence ID" value="XM_018442277.1"/>
</dbReference>
<accession>A0A162T9L2</accession>
<feature type="compositionally biased region" description="Polar residues" evidence="1">
    <location>
        <begin position="213"/>
        <end position="226"/>
    </location>
</feature>
<dbReference type="GeneID" id="29003183"/>
<dbReference type="AlphaFoldDB" id="A0A162T9L2"/>
<dbReference type="VEuPathDB" id="FungiDB:PHYBLDRAFT_70407"/>
<organism evidence="2 3">
    <name type="scientific">Phycomyces blakesleeanus (strain ATCC 8743b / DSM 1359 / FGSC 10004 / NBRC 33097 / NRRL 1555)</name>
    <dbReference type="NCBI Taxonomy" id="763407"/>
    <lineage>
        <taxon>Eukaryota</taxon>
        <taxon>Fungi</taxon>
        <taxon>Fungi incertae sedis</taxon>
        <taxon>Mucoromycota</taxon>
        <taxon>Mucoromycotina</taxon>
        <taxon>Mucoromycetes</taxon>
        <taxon>Mucorales</taxon>
        <taxon>Phycomycetaceae</taxon>
        <taxon>Phycomyces</taxon>
    </lineage>
</organism>
<dbReference type="InParanoid" id="A0A162T9L2"/>